<dbReference type="EnsemblMetazoa" id="CLYHEMT007504.1">
    <property type="protein sequence ID" value="CLYHEMP007504.1"/>
    <property type="gene ID" value="CLYHEMG007504"/>
</dbReference>
<protein>
    <submittedName>
        <fullName evidence="2">Uncharacterized protein</fullName>
    </submittedName>
</protein>
<proteinExistence type="predicted"/>
<reference evidence="2" key="1">
    <citation type="submission" date="2021-01" db="UniProtKB">
        <authorList>
            <consortium name="EnsemblMetazoa"/>
        </authorList>
    </citation>
    <scope>IDENTIFICATION</scope>
</reference>
<evidence type="ECO:0000313" key="3">
    <source>
        <dbReference type="Proteomes" id="UP000594262"/>
    </source>
</evidence>
<keyword evidence="3" id="KW-1185">Reference proteome</keyword>
<evidence type="ECO:0000256" key="1">
    <source>
        <dbReference type="SAM" id="MobiDB-lite"/>
    </source>
</evidence>
<evidence type="ECO:0000313" key="2">
    <source>
        <dbReference type="EnsemblMetazoa" id="CLYHEMP007504.1"/>
    </source>
</evidence>
<organism evidence="2 3">
    <name type="scientific">Clytia hemisphaerica</name>
    <dbReference type="NCBI Taxonomy" id="252671"/>
    <lineage>
        <taxon>Eukaryota</taxon>
        <taxon>Metazoa</taxon>
        <taxon>Cnidaria</taxon>
        <taxon>Hydrozoa</taxon>
        <taxon>Hydroidolina</taxon>
        <taxon>Leptothecata</taxon>
        <taxon>Obeliida</taxon>
        <taxon>Clytiidae</taxon>
        <taxon>Clytia</taxon>
    </lineage>
</organism>
<accession>A0A7M5V0L3</accession>
<feature type="region of interest" description="Disordered" evidence="1">
    <location>
        <begin position="24"/>
        <end position="43"/>
    </location>
</feature>
<sequence length="161" mass="18224">LILDSLLEPTQNLCPSVPVQSISTRSCSTTGQPSTSNPDSQIQSLPTTQKQYIVGGIYALTKDNMKEGMIVPIYAATDHDDNYWLYMLTGLKPRKIEGIFLEKMDEINQYQLGRAQDLVWKNIIHTKKRPVTFYVVEMLHDEGGFYRLPQTAIPMLNSLTT</sequence>
<name>A0A7M5V0L3_9CNID</name>
<dbReference type="Proteomes" id="UP000594262">
    <property type="component" value="Unplaced"/>
</dbReference>
<dbReference type="AlphaFoldDB" id="A0A7M5V0L3"/>
<dbReference type="OrthoDB" id="6037373at2759"/>